<evidence type="ECO:0000256" key="2">
    <source>
        <dbReference type="ARBA" id="ARBA00008917"/>
    </source>
</evidence>
<dbReference type="GO" id="GO:0005789">
    <property type="term" value="C:endoplasmic reticulum membrane"/>
    <property type="evidence" value="ECO:0007669"/>
    <property type="project" value="UniProtKB-SubCell"/>
</dbReference>
<protein>
    <recommendedName>
        <fullName evidence="7">Derlin</fullName>
    </recommendedName>
</protein>
<feature type="transmembrane region" description="Helical" evidence="7">
    <location>
        <begin position="95"/>
        <end position="115"/>
    </location>
</feature>
<proteinExistence type="inferred from homology"/>
<feature type="transmembrane region" description="Helical" evidence="7">
    <location>
        <begin position="53"/>
        <end position="75"/>
    </location>
</feature>
<evidence type="ECO:0000256" key="1">
    <source>
        <dbReference type="ARBA" id="ARBA00004477"/>
    </source>
</evidence>
<evidence type="ECO:0000313" key="9">
    <source>
        <dbReference type="EMBL" id="KAG9255380.1"/>
    </source>
</evidence>
<comment type="subcellular location">
    <subcellularLocation>
        <location evidence="1 7">Endoplasmic reticulum membrane</location>
        <topology evidence="1 7">Multi-pass membrane protein</topology>
    </subcellularLocation>
</comment>
<dbReference type="GO" id="GO:0006950">
    <property type="term" value="P:response to stress"/>
    <property type="evidence" value="ECO:0007669"/>
    <property type="project" value="UniProtKB-ARBA"/>
</dbReference>
<comment type="similarity">
    <text evidence="2 7">Belongs to the derlin family.</text>
</comment>
<keyword evidence="10" id="KW-1185">Reference proteome</keyword>
<evidence type="ECO:0000256" key="5">
    <source>
        <dbReference type="ARBA" id="ARBA00022989"/>
    </source>
</evidence>
<evidence type="ECO:0000256" key="8">
    <source>
        <dbReference type="SAM" id="MobiDB-lite"/>
    </source>
</evidence>
<dbReference type="PANTHER" id="PTHR11009">
    <property type="entry name" value="DER1-LIKE PROTEIN, DERLIN"/>
    <property type="match status" value="1"/>
</dbReference>
<feature type="transmembrane region" description="Helical" evidence="7">
    <location>
        <begin position="190"/>
        <end position="210"/>
    </location>
</feature>
<feature type="region of interest" description="Disordered" evidence="8">
    <location>
        <begin position="308"/>
        <end position="340"/>
    </location>
</feature>
<dbReference type="AlphaFoldDB" id="A0A9P7ZPJ9"/>
<comment type="caution">
    <text evidence="9">The sequence shown here is derived from an EMBL/GenBank/DDBJ whole genome shotgun (WGS) entry which is preliminary data.</text>
</comment>
<sequence>MDGAMEAYWQAPVIARSTVTAMLLMSAAVNLGMLSGTHIIFHQYFLWKFPPQIWRLFTAFLLTGPQLGLLFDAYFSYQYLSQLERGRYSKKEDLLWYLTFICGTILCFASSAITVPGIEGDYPCMSDRPTHSQNRAVRGVGMVGCLLNYSCGFSVHLSALELPTSPCHYQNFVSAAEVGSADVVFQGVNYITGLGYMTFLHALMISMTYTVVQDQRGMKTSFYFITIPAQLTPYAMIAINMLFPGGPAQIPLQLEGLFAAHLWEFLTKIWPAFGGKGGTLLPTPPFFTTIVNTISGLAGRAAPGAAGPRGAAGGVARGASAGSGPLPDSWRTRGPGQRLG</sequence>
<dbReference type="InterPro" id="IPR007599">
    <property type="entry name" value="DER1"/>
</dbReference>
<name>A0A9P7ZPJ9_9HYPO</name>
<feature type="transmembrane region" description="Helical" evidence="7">
    <location>
        <begin position="20"/>
        <end position="41"/>
    </location>
</feature>
<dbReference type="InterPro" id="IPR035952">
    <property type="entry name" value="Rhomboid-like_sf"/>
</dbReference>
<evidence type="ECO:0000256" key="4">
    <source>
        <dbReference type="ARBA" id="ARBA00022824"/>
    </source>
</evidence>
<organism evidence="9 10">
    <name type="scientific">Emericellopsis atlantica</name>
    <dbReference type="NCBI Taxonomy" id="2614577"/>
    <lineage>
        <taxon>Eukaryota</taxon>
        <taxon>Fungi</taxon>
        <taxon>Dikarya</taxon>
        <taxon>Ascomycota</taxon>
        <taxon>Pezizomycotina</taxon>
        <taxon>Sordariomycetes</taxon>
        <taxon>Hypocreomycetidae</taxon>
        <taxon>Hypocreales</taxon>
        <taxon>Bionectriaceae</taxon>
        <taxon>Emericellopsis</taxon>
    </lineage>
</organism>
<dbReference type="GeneID" id="70297904"/>
<dbReference type="Pfam" id="PF04511">
    <property type="entry name" value="DER1"/>
    <property type="match status" value="2"/>
</dbReference>
<dbReference type="Proteomes" id="UP000887229">
    <property type="component" value="Unassembled WGS sequence"/>
</dbReference>
<keyword evidence="5 7" id="KW-1133">Transmembrane helix</keyword>
<evidence type="ECO:0000256" key="7">
    <source>
        <dbReference type="RuleBase" id="RU363059"/>
    </source>
</evidence>
<evidence type="ECO:0000256" key="6">
    <source>
        <dbReference type="ARBA" id="ARBA00023136"/>
    </source>
</evidence>
<dbReference type="EMBL" id="MU251251">
    <property type="protein sequence ID" value="KAG9255380.1"/>
    <property type="molecule type" value="Genomic_DNA"/>
</dbReference>
<dbReference type="RefSeq" id="XP_046119304.1">
    <property type="nucleotide sequence ID" value="XM_046267001.1"/>
</dbReference>
<comment type="function">
    <text evidence="7">May be involved in the degradation of misfolded endoplasmic reticulum (ER) luminal proteins.</text>
</comment>
<accession>A0A9P7ZPJ9</accession>
<keyword evidence="4 7" id="KW-0256">Endoplasmic reticulum</keyword>
<keyword evidence="3 7" id="KW-0812">Transmembrane</keyword>
<reference evidence="9" key="1">
    <citation type="journal article" date="2021" name="IMA Fungus">
        <title>Genomic characterization of three marine fungi, including Emericellopsis atlantica sp. nov. with signatures of a generalist lifestyle and marine biomass degradation.</title>
        <authorList>
            <person name="Hagestad O.C."/>
            <person name="Hou L."/>
            <person name="Andersen J.H."/>
            <person name="Hansen E.H."/>
            <person name="Altermark B."/>
            <person name="Li C."/>
            <person name="Kuhnert E."/>
            <person name="Cox R.J."/>
            <person name="Crous P.W."/>
            <person name="Spatafora J.W."/>
            <person name="Lail K."/>
            <person name="Amirebrahimi M."/>
            <person name="Lipzen A."/>
            <person name="Pangilinan J."/>
            <person name="Andreopoulos W."/>
            <person name="Hayes R.D."/>
            <person name="Ng V."/>
            <person name="Grigoriev I.V."/>
            <person name="Jackson S.A."/>
            <person name="Sutton T.D.S."/>
            <person name="Dobson A.D.W."/>
            <person name="Rama T."/>
        </authorList>
    </citation>
    <scope>NUCLEOTIDE SEQUENCE</scope>
    <source>
        <strain evidence="9">TS7</strain>
    </source>
</reference>
<evidence type="ECO:0000313" key="10">
    <source>
        <dbReference type="Proteomes" id="UP000887229"/>
    </source>
</evidence>
<gene>
    <name evidence="9" type="ORF">F5Z01DRAFT_749559</name>
</gene>
<evidence type="ECO:0000256" key="3">
    <source>
        <dbReference type="ARBA" id="ARBA00022692"/>
    </source>
</evidence>
<dbReference type="OrthoDB" id="19102at2759"/>
<keyword evidence="6 7" id="KW-0472">Membrane</keyword>
<dbReference type="SUPFAM" id="SSF144091">
    <property type="entry name" value="Rhomboid-like"/>
    <property type="match status" value="1"/>
</dbReference>
<feature type="transmembrane region" description="Helical" evidence="7">
    <location>
        <begin position="222"/>
        <end position="243"/>
    </location>
</feature>